<dbReference type="PANTHER" id="PTHR47469">
    <property type="entry name" value="MONOOXYGENASE-LIKE"/>
    <property type="match status" value="1"/>
</dbReference>
<gene>
    <name evidence="2" type="ORF">FCM35_KLT01205</name>
</gene>
<reference evidence="2" key="1">
    <citation type="submission" date="2020-01" db="EMBL/GenBank/DDBJ databases">
        <title>Genome sequence of Kobresia littledalei, the first chromosome-level genome in the family Cyperaceae.</title>
        <authorList>
            <person name="Qu G."/>
        </authorList>
    </citation>
    <scope>NUCLEOTIDE SEQUENCE</scope>
    <source>
        <strain evidence="2">C.B.Clarke</strain>
        <tissue evidence="2">Leaf</tissue>
    </source>
</reference>
<evidence type="ECO:0000259" key="1">
    <source>
        <dbReference type="Pfam" id="PF01494"/>
    </source>
</evidence>
<dbReference type="Pfam" id="PF01494">
    <property type="entry name" value="FAD_binding_3"/>
    <property type="match status" value="1"/>
</dbReference>
<keyword evidence="3" id="KW-1185">Reference proteome</keyword>
<feature type="domain" description="FAD-binding" evidence="1">
    <location>
        <begin position="13"/>
        <end position="181"/>
    </location>
</feature>
<dbReference type="Proteomes" id="UP000623129">
    <property type="component" value="Unassembled WGS sequence"/>
</dbReference>
<evidence type="ECO:0000313" key="3">
    <source>
        <dbReference type="Proteomes" id="UP000623129"/>
    </source>
</evidence>
<sequence length="412" mass="45673">MEATGKERRRGKAAVVGGSIAGLCCAHALISAGWDAAVIEKSTAPLTPSRSPTGAGLGLDPQSREILVRWISDPQLHQATFPLSIDLNRATDSGNKTSKTLTRDENFNFRAAHWADLHSMLYKGLPSGLILWGHQFISFQSSKDKSTVGVKCRVAETGEIVEIEVDLLVAADGCLSAIRQNFLPNLKLRYAGYCAWRGVLDCSDKEDSDLILGMRKAYPELGNCLYFDLAHDTHAVLYELKNKRLNWIWYVNQPEPESKGSSVTMKVSRGALHNMHEEANKVWVPQLASLMQETTDPFINIIYDSDPLPRLHWEGKIVLVGDAAHPTTPHGLRSTNMSVVDAHVLGKCLERYGLEDLEKALEEFQAIRLPVVSEQVLYARKLGRVKQGLDLIGDVRLDQRGMPYFDGARTSL</sequence>
<dbReference type="EMBL" id="SWLB01000010">
    <property type="protein sequence ID" value="KAF3333514.1"/>
    <property type="molecule type" value="Genomic_DNA"/>
</dbReference>
<dbReference type="Gene3D" id="3.50.50.60">
    <property type="entry name" value="FAD/NAD(P)-binding domain"/>
    <property type="match status" value="1"/>
</dbReference>
<dbReference type="AlphaFoldDB" id="A0A833RD77"/>
<dbReference type="PANTHER" id="PTHR47469:SF2">
    <property type="entry name" value="OS06G0597600 PROTEIN"/>
    <property type="match status" value="1"/>
</dbReference>
<dbReference type="GO" id="GO:0071949">
    <property type="term" value="F:FAD binding"/>
    <property type="evidence" value="ECO:0007669"/>
    <property type="project" value="InterPro"/>
</dbReference>
<name>A0A833RD77_9POAL</name>
<proteinExistence type="predicted"/>
<dbReference type="InterPro" id="IPR036188">
    <property type="entry name" value="FAD/NAD-bd_sf"/>
</dbReference>
<evidence type="ECO:0000313" key="2">
    <source>
        <dbReference type="EMBL" id="KAF3333514.1"/>
    </source>
</evidence>
<dbReference type="OrthoDB" id="16820at2759"/>
<protein>
    <submittedName>
        <fullName evidence="2">Zeaxanthin epoxidase</fullName>
    </submittedName>
</protein>
<dbReference type="SUPFAM" id="SSF54373">
    <property type="entry name" value="FAD-linked reductases, C-terminal domain"/>
    <property type="match status" value="1"/>
</dbReference>
<dbReference type="InterPro" id="IPR053212">
    <property type="entry name" value="DHP_3-monooxygenase"/>
</dbReference>
<organism evidence="2 3">
    <name type="scientific">Carex littledalei</name>
    <dbReference type="NCBI Taxonomy" id="544730"/>
    <lineage>
        <taxon>Eukaryota</taxon>
        <taxon>Viridiplantae</taxon>
        <taxon>Streptophyta</taxon>
        <taxon>Embryophyta</taxon>
        <taxon>Tracheophyta</taxon>
        <taxon>Spermatophyta</taxon>
        <taxon>Magnoliopsida</taxon>
        <taxon>Liliopsida</taxon>
        <taxon>Poales</taxon>
        <taxon>Cyperaceae</taxon>
        <taxon>Cyperoideae</taxon>
        <taxon>Cariceae</taxon>
        <taxon>Carex</taxon>
        <taxon>Carex subgen. Euthyceras</taxon>
    </lineage>
</organism>
<dbReference type="InterPro" id="IPR002938">
    <property type="entry name" value="FAD-bd"/>
</dbReference>
<dbReference type="SUPFAM" id="SSF51905">
    <property type="entry name" value="FAD/NAD(P)-binding domain"/>
    <property type="match status" value="1"/>
</dbReference>
<dbReference type="PRINTS" id="PR00420">
    <property type="entry name" value="RNGMNOXGNASE"/>
</dbReference>
<accession>A0A833RD77</accession>
<comment type="caution">
    <text evidence="2">The sequence shown here is derived from an EMBL/GenBank/DDBJ whole genome shotgun (WGS) entry which is preliminary data.</text>
</comment>